<dbReference type="RefSeq" id="WP_149817145.1">
    <property type="nucleotide sequence ID" value="NZ_VUOA01000019.1"/>
</dbReference>
<feature type="transmembrane region" description="Helical" evidence="8">
    <location>
        <begin position="106"/>
        <end position="126"/>
    </location>
</feature>
<name>A0A5B2VFK5_9HYPH</name>
<evidence type="ECO:0000313" key="10">
    <source>
        <dbReference type="Proteomes" id="UP000323142"/>
    </source>
</evidence>
<evidence type="ECO:0000256" key="6">
    <source>
        <dbReference type="ARBA" id="ARBA00022989"/>
    </source>
</evidence>
<proteinExistence type="inferred from homology"/>
<evidence type="ECO:0000256" key="4">
    <source>
        <dbReference type="ARBA" id="ARBA00022475"/>
    </source>
</evidence>
<dbReference type="InterPro" id="IPR052017">
    <property type="entry name" value="TSUP"/>
</dbReference>
<evidence type="ECO:0000256" key="8">
    <source>
        <dbReference type="RuleBase" id="RU363041"/>
    </source>
</evidence>
<keyword evidence="6 8" id="KW-1133">Transmembrane helix</keyword>
<dbReference type="PANTHER" id="PTHR30269:SF37">
    <property type="entry name" value="MEMBRANE TRANSPORTER PROTEIN"/>
    <property type="match status" value="1"/>
</dbReference>
<feature type="transmembrane region" description="Helical" evidence="8">
    <location>
        <begin position="231"/>
        <end position="250"/>
    </location>
</feature>
<accession>A0A5B2VFK5</accession>
<evidence type="ECO:0000256" key="5">
    <source>
        <dbReference type="ARBA" id="ARBA00022692"/>
    </source>
</evidence>
<reference evidence="9 10" key="2">
    <citation type="submission" date="2019-09" db="EMBL/GenBank/DDBJ databases">
        <authorList>
            <person name="Jin C."/>
        </authorList>
    </citation>
    <scope>NUCLEOTIDE SEQUENCE [LARGE SCALE GENOMIC DNA]</scope>
    <source>
        <strain evidence="9 10">BN140002</strain>
    </source>
</reference>
<dbReference type="GO" id="GO:0005886">
    <property type="term" value="C:plasma membrane"/>
    <property type="evidence" value="ECO:0007669"/>
    <property type="project" value="UniProtKB-SubCell"/>
</dbReference>
<organism evidence="9 10">
    <name type="scientific">Salinarimonas soli</name>
    <dbReference type="NCBI Taxonomy" id="1638099"/>
    <lineage>
        <taxon>Bacteria</taxon>
        <taxon>Pseudomonadati</taxon>
        <taxon>Pseudomonadota</taxon>
        <taxon>Alphaproteobacteria</taxon>
        <taxon>Hyphomicrobiales</taxon>
        <taxon>Salinarimonadaceae</taxon>
        <taxon>Salinarimonas</taxon>
    </lineage>
</organism>
<evidence type="ECO:0000256" key="2">
    <source>
        <dbReference type="ARBA" id="ARBA00009142"/>
    </source>
</evidence>
<dbReference type="Pfam" id="PF01925">
    <property type="entry name" value="TauE"/>
    <property type="match status" value="1"/>
</dbReference>
<dbReference type="PANTHER" id="PTHR30269">
    <property type="entry name" value="TRANSMEMBRANE PROTEIN YFCA"/>
    <property type="match status" value="1"/>
</dbReference>
<feature type="transmembrane region" description="Helical" evidence="8">
    <location>
        <begin position="202"/>
        <end position="219"/>
    </location>
</feature>
<keyword evidence="4 8" id="KW-1003">Cell membrane</keyword>
<reference evidence="9 10" key="1">
    <citation type="submission" date="2019-09" db="EMBL/GenBank/DDBJ databases">
        <title>Salinarimonas rosea gen. nov., sp. nov., a new member of the a-2 subgroup of the Proteobacteria.</title>
        <authorList>
            <person name="Liu J."/>
        </authorList>
    </citation>
    <scope>NUCLEOTIDE SEQUENCE [LARGE SCALE GENOMIC DNA]</scope>
    <source>
        <strain evidence="9 10">BN140002</strain>
    </source>
</reference>
<keyword evidence="3" id="KW-0813">Transport</keyword>
<evidence type="ECO:0000256" key="3">
    <source>
        <dbReference type="ARBA" id="ARBA00022448"/>
    </source>
</evidence>
<keyword evidence="7 8" id="KW-0472">Membrane</keyword>
<comment type="subcellular location">
    <subcellularLocation>
        <location evidence="1 8">Cell membrane</location>
        <topology evidence="1 8">Multi-pass membrane protein</topology>
    </subcellularLocation>
</comment>
<comment type="caution">
    <text evidence="9">The sequence shown here is derived from an EMBL/GenBank/DDBJ whole genome shotgun (WGS) entry which is preliminary data.</text>
</comment>
<evidence type="ECO:0000256" key="7">
    <source>
        <dbReference type="ARBA" id="ARBA00023136"/>
    </source>
</evidence>
<feature type="transmembrane region" description="Helical" evidence="8">
    <location>
        <begin position="15"/>
        <end position="32"/>
    </location>
</feature>
<keyword evidence="10" id="KW-1185">Reference proteome</keyword>
<protein>
    <recommendedName>
        <fullName evidence="8">Probable membrane transporter protein</fullName>
    </recommendedName>
</protein>
<dbReference type="AlphaFoldDB" id="A0A5B2VFK5"/>
<feature type="transmembrane region" description="Helical" evidence="8">
    <location>
        <begin position="39"/>
        <end position="60"/>
    </location>
</feature>
<sequence>MAELLAAVDWSDPRIPFVVAVAALAGFVRGFTGFGAGMIMIPAVGAAYDPVTAIILLFIIDAGSTTPMLLPHFRACRWAEVGPVALAASIAFPMGLAFLLSTDPIVVRWILSLFILGVTALLAAGWRYRGEPGVGRSLMVGGGMGALSGAIGLGGPLIVLFWLGGPERAARVRSNIFAFFGLFSIVSFTGFWWTGLFTPGRTLAGLALLPLYAGTLLLGSRVFDRSTDETYRRAALGLCAGIALASMPIWR</sequence>
<dbReference type="InterPro" id="IPR002781">
    <property type="entry name" value="TM_pro_TauE-like"/>
</dbReference>
<dbReference type="EMBL" id="VUOA01000019">
    <property type="protein sequence ID" value="KAA2237386.1"/>
    <property type="molecule type" value="Genomic_DNA"/>
</dbReference>
<feature type="transmembrane region" description="Helical" evidence="8">
    <location>
        <begin position="138"/>
        <end position="164"/>
    </location>
</feature>
<comment type="similarity">
    <text evidence="2 8">Belongs to the 4-toluene sulfonate uptake permease (TSUP) (TC 2.A.102) family.</text>
</comment>
<evidence type="ECO:0000256" key="1">
    <source>
        <dbReference type="ARBA" id="ARBA00004651"/>
    </source>
</evidence>
<dbReference type="OrthoDB" id="9795324at2"/>
<feature type="transmembrane region" description="Helical" evidence="8">
    <location>
        <begin position="176"/>
        <end position="196"/>
    </location>
</feature>
<feature type="transmembrane region" description="Helical" evidence="8">
    <location>
        <begin position="80"/>
        <end position="99"/>
    </location>
</feature>
<dbReference type="Proteomes" id="UP000323142">
    <property type="component" value="Unassembled WGS sequence"/>
</dbReference>
<evidence type="ECO:0000313" key="9">
    <source>
        <dbReference type="EMBL" id="KAA2237386.1"/>
    </source>
</evidence>
<keyword evidence="5 8" id="KW-0812">Transmembrane</keyword>
<gene>
    <name evidence="9" type="ORF">F0L46_10325</name>
</gene>